<proteinExistence type="predicted"/>
<accession>F4CQ13</accession>
<keyword evidence="5" id="KW-1185">Reference proteome</keyword>
<feature type="transmembrane region" description="Helical" evidence="2">
    <location>
        <begin position="12"/>
        <end position="39"/>
    </location>
</feature>
<reference evidence="4 5" key="1">
    <citation type="journal article" date="2011" name="J. Bacteriol.">
        <title>Genome sequence of the 1,4-dioxane-degrading Pseudonocardia dioxanivorans strain CB1190.</title>
        <authorList>
            <person name="Sales C.M."/>
            <person name="Mahendra S."/>
            <person name="Grostern A."/>
            <person name="Parales R.E."/>
            <person name="Goodwin L.A."/>
            <person name="Woyke T."/>
            <person name="Nolan M."/>
            <person name="Lapidus A."/>
            <person name="Chertkov O."/>
            <person name="Ovchinnikova G."/>
            <person name="Sczyrba A."/>
            <person name="Alvarez-Cohen L."/>
        </authorList>
    </citation>
    <scope>NUCLEOTIDE SEQUENCE [LARGE SCALE GENOMIC DNA]</scope>
    <source>
        <strain evidence="5">ATCC 55486 / DSM 44775 / JCM 13855 / CB1190</strain>
    </source>
</reference>
<protein>
    <submittedName>
        <fullName evidence="4">Glucose sorbosone dehydrogenase</fullName>
    </submittedName>
</protein>
<evidence type="ECO:0000313" key="5">
    <source>
        <dbReference type="Proteomes" id="UP000007809"/>
    </source>
</evidence>
<dbReference type="PROSITE" id="PS51257">
    <property type="entry name" value="PROKAR_LIPOPROTEIN"/>
    <property type="match status" value="1"/>
</dbReference>
<dbReference type="Pfam" id="PF07995">
    <property type="entry name" value="GSDH"/>
    <property type="match status" value="1"/>
</dbReference>
<keyword evidence="2" id="KW-0812">Transmembrane</keyword>
<dbReference type="AlphaFoldDB" id="F4CQ13"/>
<evidence type="ECO:0000259" key="3">
    <source>
        <dbReference type="Pfam" id="PF07995"/>
    </source>
</evidence>
<dbReference type="InterPro" id="IPR011041">
    <property type="entry name" value="Quinoprot_gluc/sorb_DH_b-prop"/>
</dbReference>
<dbReference type="eggNOG" id="COG2133">
    <property type="taxonomic scope" value="Bacteria"/>
</dbReference>
<name>F4CQ13_PSEUX</name>
<dbReference type="Proteomes" id="UP000007809">
    <property type="component" value="Chromosome"/>
</dbReference>
<keyword evidence="2" id="KW-1133">Transmembrane helix</keyword>
<organism evidence="4 5">
    <name type="scientific">Pseudonocardia dioxanivorans (strain ATCC 55486 / DSM 44775 / JCM 13855 / CB1190)</name>
    <dbReference type="NCBI Taxonomy" id="675635"/>
    <lineage>
        <taxon>Bacteria</taxon>
        <taxon>Bacillati</taxon>
        <taxon>Actinomycetota</taxon>
        <taxon>Actinomycetes</taxon>
        <taxon>Pseudonocardiales</taxon>
        <taxon>Pseudonocardiaceae</taxon>
        <taxon>Pseudonocardia</taxon>
    </lineage>
</organism>
<feature type="region of interest" description="Disordered" evidence="1">
    <location>
        <begin position="39"/>
        <end position="63"/>
    </location>
</feature>
<evidence type="ECO:0000256" key="2">
    <source>
        <dbReference type="SAM" id="Phobius"/>
    </source>
</evidence>
<dbReference type="PANTHER" id="PTHR19328">
    <property type="entry name" value="HEDGEHOG-INTERACTING PROTEIN"/>
    <property type="match status" value="1"/>
</dbReference>
<gene>
    <name evidence="4" type="ordered locus">Psed_5071</name>
</gene>
<dbReference type="EMBL" id="CP002593">
    <property type="protein sequence ID" value="AEA27209.1"/>
    <property type="molecule type" value="Genomic_DNA"/>
</dbReference>
<dbReference type="InterPro" id="IPR011042">
    <property type="entry name" value="6-blade_b-propeller_TolB-like"/>
</dbReference>
<dbReference type="Gene3D" id="2.120.10.30">
    <property type="entry name" value="TolB, C-terminal domain"/>
    <property type="match status" value="1"/>
</dbReference>
<feature type="domain" description="Glucose/Sorbosone dehydrogenase" evidence="3">
    <location>
        <begin position="73"/>
        <end position="370"/>
    </location>
</feature>
<dbReference type="HOGENOM" id="CLU_012253_0_0_11"/>
<dbReference type="STRING" id="675635.Psed_5071"/>
<dbReference type="PANTHER" id="PTHR19328:SF13">
    <property type="entry name" value="HIPL1 PROTEIN"/>
    <property type="match status" value="1"/>
</dbReference>
<dbReference type="KEGG" id="pdx:Psed_5071"/>
<dbReference type="InterPro" id="IPR012938">
    <property type="entry name" value="Glc/Sorbosone_DH"/>
</dbReference>
<sequence length="385" mass="39379">MVSVRIAARGTSGVVGGVVRVVGVVVVALLTLAACAGAAPDPDATARVPVPAPPSDLEPQRTPAGPRVLLTGLEVPWGVAFLPDGDALVTERMSGAIMRVTPQGAATPVGTVAGVVARGEGGLLGIAVSPRFAADRTVFVYYTSAEDNRVVRLQVAPDGTVDGAAQTVVVSGIPAGSIHNGGGLTFGPDGFLYVATGEAGRRGPAQDLNDLGGKVLRLTPDGAPAPGNPFGTGVFTYGHRNVQGLAFGPGDRLYATEFGQNTYDEINLLTAGANYGWPTVEGIAGRPGLADPLLTWSTADASPSGMAYAGGSLWVGALRGERLWRVPLTPDGRVGTPEALYTGQFGRLRTVVASPDRSSLWVTTSNRDGRGSPAADDDRILVVPL</sequence>
<evidence type="ECO:0000256" key="1">
    <source>
        <dbReference type="SAM" id="MobiDB-lite"/>
    </source>
</evidence>
<keyword evidence="2" id="KW-0472">Membrane</keyword>
<dbReference type="SUPFAM" id="SSF50952">
    <property type="entry name" value="Soluble quinoprotein glucose dehydrogenase"/>
    <property type="match status" value="1"/>
</dbReference>
<evidence type="ECO:0000313" key="4">
    <source>
        <dbReference type="EMBL" id="AEA27209.1"/>
    </source>
</evidence>